<keyword evidence="2 5" id="KW-0328">Glycosyltransferase</keyword>
<feature type="domain" description="Glycosyltransferase 2-like" evidence="4">
    <location>
        <begin position="6"/>
        <end position="133"/>
    </location>
</feature>
<name>A0A160MFD4_9BACI</name>
<evidence type="ECO:0000259" key="4">
    <source>
        <dbReference type="Pfam" id="PF00535"/>
    </source>
</evidence>
<dbReference type="Pfam" id="PF00535">
    <property type="entry name" value="Glycos_transf_2"/>
    <property type="match status" value="1"/>
</dbReference>
<dbReference type="RefSeq" id="WP_019383213.1">
    <property type="nucleotide sequence ID" value="NZ_CP015506.1"/>
</dbReference>
<dbReference type="eggNOG" id="COG0463">
    <property type="taxonomic scope" value="Bacteria"/>
</dbReference>
<evidence type="ECO:0000256" key="2">
    <source>
        <dbReference type="ARBA" id="ARBA00022676"/>
    </source>
</evidence>
<dbReference type="SUPFAM" id="SSF53448">
    <property type="entry name" value="Nucleotide-diphospho-sugar transferases"/>
    <property type="match status" value="1"/>
</dbReference>
<dbReference type="PANTHER" id="PTHR22916:SF51">
    <property type="entry name" value="GLYCOSYLTRANSFERASE EPSH-RELATED"/>
    <property type="match status" value="1"/>
</dbReference>
<dbReference type="PANTHER" id="PTHR22916">
    <property type="entry name" value="GLYCOSYLTRANSFERASE"/>
    <property type="match status" value="1"/>
</dbReference>
<comment type="similarity">
    <text evidence="1">Belongs to the glycosyltransferase 2 family.</text>
</comment>
<proteinExistence type="inferred from homology"/>
<dbReference type="GO" id="GO:0016757">
    <property type="term" value="F:glycosyltransferase activity"/>
    <property type="evidence" value="ECO:0007669"/>
    <property type="project" value="UniProtKB-KW"/>
</dbReference>
<keyword evidence="3 5" id="KW-0808">Transferase</keyword>
<dbReference type="Gene3D" id="3.90.550.10">
    <property type="entry name" value="Spore Coat Polysaccharide Biosynthesis Protein SpsA, Chain A"/>
    <property type="match status" value="1"/>
</dbReference>
<dbReference type="EMBL" id="CP015506">
    <property type="protein sequence ID" value="AND41926.1"/>
    <property type="molecule type" value="Genomic_DNA"/>
</dbReference>
<dbReference type="KEGG" id="bon:A361_23205"/>
<dbReference type="InterPro" id="IPR029044">
    <property type="entry name" value="Nucleotide-diphossugar_trans"/>
</dbReference>
<gene>
    <name evidence="5" type="ORF">A361_23205</name>
</gene>
<dbReference type="STRING" id="1196031.A361_23205"/>
<dbReference type="CDD" id="cd00761">
    <property type="entry name" value="Glyco_tranf_GTA_type"/>
    <property type="match status" value="1"/>
</dbReference>
<accession>A0A160MFD4</accession>
<protein>
    <submittedName>
        <fullName evidence="5">Beta-1,4-galactosyltransferase</fullName>
    </submittedName>
</protein>
<dbReference type="Proteomes" id="UP000077856">
    <property type="component" value="Chromosome"/>
</dbReference>
<sequence>MSEKVSVVVPVYKVEKYLNRCVNSILNQTYTNLEIILVNDGSPDYCGEMIDSYAAKDSRIITVHKENGGLSDARNAGMEHVTGNYTMFVDSDDWLEVAMIEKLMNAITKYQADVVQSAFYYAYEEYLLYDNRYYSIKDSPVILNNKSLMFELVKNEKVKNFAWGKLYKTELIKDLPFKKGVLFEDVFWAHIVMQRVNTYVILHQPLYYYLQRKDSIVAMYTSRNLDILRGLKVRHKFIEQYYPELINESLKTILRTSIIHYNFLLLNWKKDKLGLHKNEIYSYIKNNYIQFTMAVKGDKQVEKQLKLFIFHPYLNISYLIFKRVLRRLNILPRPLGMKRVQPLNTSGVPKWRKS</sequence>
<reference evidence="5 6" key="1">
    <citation type="submission" date="2016-04" db="EMBL/GenBank/DDBJ databases">
        <title>Complete genome sequence of Bacillus oceanisediminis strain 2691.</title>
        <authorList>
            <person name="Jeong H."/>
            <person name="Kim H.J."/>
            <person name="Lee D.-W."/>
        </authorList>
    </citation>
    <scope>NUCLEOTIDE SEQUENCE [LARGE SCALE GENOMIC DNA]</scope>
    <source>
        <strain evidence="5 6">2691</strain>
    </source>
</reference>
<evidence type="ECO:0000313" key="6">
    <source>
        <dbReference type="Proteomes" id="UP000077856"/>
    </source>
</evidence>
<evidence type="ECO:0000313" key="5">
    <source>
        <dbReference type="EMBL" id="AND41926.1"/>
    </source>
</evidence>
<dbReference type="AlphaFoldDB" id="A0A160MFD4"/>
<evidence type="ECO:0000256" key="3">
    <source>
        <dbReference type="ARBA" id="ARBA00022679"/>
    </source>
</evidence>
<dbReference type="InterPro" id="IPR001173">
    <property type="entry name" value="Glyco_trans_2-like"/>
</dbReference>
<evidence type="ECO:0000256" key="1">
    <source>
        <dbReference type="ARBA" id="ARBA00006739"/>
    </source>
</evidence>
<organism evidence="5 6">
    <name type="scientific">Cytobacillus oceanisediminis 2691</name>
    <dbReference type="NCBI Taxonomy" id="1196031"/>
    <lineage>
        <taxon>Bacteria</taxon>
        <taxon>Bacillati</taxon>
        <taxon>Bacillota</taxon>
        <taxon>Bacilli</taxon>
        <taxon>Bacillales</taxon>
        <taxon>Bacillaceae</taxon>
        <taxon>Cytobacillus</taxon>
    </lineage>
</organism>